<evidence type="ECO:0000313" key="1">
    <source>
        <dbReference type="EMBL" id="PTQ26097.1"/>
    </source>
</evidence>
<protein>
    <submittedName>
        <fullName evidence="1">Uncharacterized protein</fullName>
    </submittedName>
</protein>
<organism evidence="1 2">
    <name type="scientific">Marchantia polymorpha</name>
    <name type="common">Common liverwort</name>
    <name type="synonym">Marchantia aquatica</name>
    <dbReference type="NCBI Taxonomy" id="3197"/>
    <lineage>
        <taxon>Eukaryota</taxon>
        <taxon>Viridiplantae</taxon>
        <taxon>Streptophyta</taxon>
        <taxon>Embryophyta</taxon>
        <taxon>Marchantiophyta</taxon>
        <taxon>Marchantiopsida</taxon>
        <taxon>Marchantiidae</taxon>
        <taxon>Marchantiales</taxon>
        <taxon>Marchantiaceae</taxon>
        <taxon>Marchantia</taxon>
    </lineage>
</organism>
<reference evidence="1" key="1">
    <citation type="submission" date="2017-12" db="EMBL/GenBank/DDBJ databases">
        <title>WGS assembly of Marchantia polymorpha.</title>
        <authorList>
            <person name="Bowman J.L."/>
            <person name="Kohchi T."/>
            <person name="Yamato K.T."/>
            <person name="Jenkins J."/>
            <person name="Shu S."/>
            <person name="Ishizaki K."/>
            <person name="Yamaoka S."/>
            <person name="Nishihama R."/>
            <person name="Nakamura Y."/>
            <person name="Berger F."/>
            <person name="Adam C."/>
            <person name="Aki S.S."/>
            <person name="Althoff F."/>
            <person name="Araki T."/>
            <person name="Arteaga-Vazquez M.A."/>
            <person name="Balasubrmanian S."/>
            <person name="Bauer D."/>
            <person name="Boehm C.R."/>
            <person name="Briginshaw L."/>
            <person name="Caballero-Perez J."/>
            <person name="Catarino B."/>
            <person name="Chen F."/>
            <person name="Chiyoda S."/>
            <person name="Chovatia M."/>
            <person name="Davies K.M."/>
            <person name="Delmans M."/>
            <person name="Demura T."/>
            <person name="Dierschke T."/>
            <person name="Dolan L."/>
            <person name="Dorantes-Acosta A.E."/>
            <person name="Eklund D.M."/>
            <person name="Florent S.N."/>
            <person name="Flores-Sandoval E."/>
            <person name="Fujiyama A."/>
            <person name="Fukuzawa H."/>
            <person name="Galik B."/>
            <person name="Grimanelli D."/>
            <person name="Grimwood J."/>
            <person name="Grossniklaus U."/>
            <person name="Hamada T."/>
            <person name="Haseloff J."/>
            <person name="Hetherington A.J."/>
            <person name="Higo A."/>
            <person name="Hirakawa Y."/>
            <person name="Hundley H.N."/>
            <person name="Ikeda Y."/>
            <person name="Inoue K."/>
            <person name="Inoue S."/>
            <person name="Ishida S."/>
            <person name="Jia Q."/>
            <person name="Kakita M."/>
            <person name="Kanazawa T."/>
            <person name="Kawai Y."/>
            <person name="Kawashima T."/>
            <person name="Kennedy M."/>
            <person name="Kinose K."/>
            <person name="Kinoshita T."/>
            <person name="Kohara Y."/>
            <person name="Koide E."/>
            <person name="Komatsu K."/>
            <person name="Kopischke S."/>
            <person name="Kubo M."/>
            <person name="Kyozuka J."/>
            <person name="Lagercrantz U."/>
            <person name="Lin S.S."/>
            <person name="Lindquist E."/>
            <person name="Lipzen A.M."/>
            <person name="Lu C."/>
            <person name="Luna E.D."/>
            <person name="Martienssen R.A."/>
            <person name="Minamino N."/>
            <person name="Mizutani M."/>
            <person name="Mizutani M."/>
            <person name="Mochizuki N."/>
            <person name="Monte I."/>
            <person name="Mosher R."/>
            <person name="Nagasaki H."/>
            <person name="Nakagami H."/>
            <person name="Naramoto S."/>
            <person name="Nishitani K."/>
            <person name="Ohtani M."/>
            <person name="Okamoto T."/>
            <person name="Okumura M."/>
            <person name="Phillips J."/>
            <person name="Pollak B."/>
            <person name="Reinders A."/>
            <person name="Roevekamp M."/>
            <person name="Sano R."/>
            <person name="Sawa S."/>
            <person name="Schmid M.W."/>
            <person name="Shirakawa M."/>
            <person name="Solano R."/>
            <person name="Spunde A."/>
            <person name="Suetsugu N."/>
            <person name="Sugano S."/>
            <person name="Sugiyama A."/>
            <person name="Sun R."/>
            <person name="Suzuki Y."/>
            <person name="Takenaka M."/>
            <person name="Takezawa D."/>
            <person name="Tomogane H."/>
            <person name="Tsuzuki M."/>
            <person name="Ueda T."/>
            <person name="Umeda M."/>
            <person name="Ward J.M."/>
            <person name="Watanabe Y."/>
            <person name="Yazaki K."/>
            <person name="Yokoyama R."/>
            <person name="Yoshitake Y."/>
            <person name="Yotsui I."/>
            <person name="Zachgo S."/>
            <person name="Schmutz J."/>
        </authorList>
    </citation>
    <scope>NUCLEOTIDE SEQUENCE [LARGE SCALE GENOMIC DNA]</scope>
    <source>
        <strain evidence="1">Tak-1</strain>
    </source>
</reference>
<dbReference type="AlphaFoldDB" id="A0A2R6VWW3"/>
<proteinExistence type="predicted"/>
<evidence type="ECO:0000313" key="2">
    <source>
        <dbReference type="Proteomes" id="UP000244005"/>
    </source>
</evidence>
<gene>
    <name evidence="1" type="ORF">MARPO_YB0038</name>
</gene>
<accession>A0A2R6VWW3</accession>
<sequence>MKHDNVADRPGRTVARNVLPVFDIERNLQLTGDGPIVPYSVQENQSTDFEVPFVSCAFGLLASGCTTFDFSERNCSLRKLLRKLWQTGNFVLQRGGRALPLVFGHLTRPTQMKKPLQR</sequence>
<name>A0A2R6VWW3_MARPO</name>
<dbReference type="Proteomes" id="UP000244005">
    <property type="component" value="Chromosome Y"/>
</dbReference>
<dbReference type="EMBL" id="KZ772945">
    <property type="protein sequence ID" value="PTQ26097.1"/>
    <property type="molecule type" value="Genomic_DNA"/>
</dbReference>
<keyword evidence="2" id="KW-1185">Reference proteome</keyword>